<feature type="region of interest" description="Disordered" evidence="1">
    <location>
        <begin position="1"/>
        <end position="81"/>
    </location>
</feature>
<dbReference type="PROSITE" id="PS50021">
    <property type="entry name" value="CH"/>
    <property type="match status" value="1"/>
</dbReference>
<name>A0AAV9IX58_CYACA</name>
<sequence>MSGHQSREPRSIEREAGQPEERTPSTSRRGFSGLSSAESPPQEAPTSAPGDAGTSETRSASRPEHRRGLSSASRPWGVTPGRTLARRRHLFRRSVLVSPTAEARGAAAAEETSGPVAEDRLAYDLSRFVALEYNPVRLAQHLCVDHTSDPNIQPTLHAQVAQRIEEAAEEVEQVVPQPLHRVWRGSEGVEACLAPLSPPLLPNQERLIRRWIEKFYDIALEEEASLVDILWDGTLLNEMIGQAPELPESPFEYDVVAKENTQKFLSRARRLGFTEDELFRVDDLWRLRNFPRVLRTIAALARKVDFENFADLASEDVSCPARTTWDGTDELDEEWQGDWLISNLANVVRHVCQRQSLSILVAGAMGSGKSSLINELVGRFVARPNHNMRLHFTDEEVLAQDPVEGPIFVEDRMIHNEQLQRLHPRKPYRSEPVPGQEATTYHVKVLGVEVSLTELPSLEVVMLDEDEMAMLNTVLAGERDEVAEAIRNLSFDVILIAERVDLYRRVSCAALLRELQNMLGSHVWERSIMVFTHGYSLPPEGLNFEENLARRIHLVQEVVRNVSGRSNVYIPITVVECSESCPRNEQGAKVLPNGSAFMDRLGMLCENVLVKHHTRLPMRVTLKRNRRKQLLRAVALAAGFFLLPNIFLNWL</sequence>
<dbReference type="InterPro" id="IPR036872">
    <property type="entry name" value="CH_dom_sf"/>
</dbReference>
<dbReference type="CDD" id="cd00014">
    <property type="entry name" value="CH_SF"/>
    <property type="match status" value="1"/>
</dbReference>
<feature type="compositionally biased region" description="Basic and acidic residues" evidence="1">
    <location>
        <begin position="1"/>
        <end position="23"/>
    </location>
</feature>
<reference evidence="3 4" key="1">
    <citation type="submission" date="2022-07" db="EMBL/GenBank/DDBJ databases">
        <title>Genome-wide signatures of adaptation to extreme environments.</title>
        <authorList>
            <person name="Cho C.H."/>
            <person name="Yoon H.S."/>
        </authorList>
    </citation>
    <scope>NUCLEOTIDE SEQUENCE [LARGE SCALE GENOMIC DNA]</scope>
    <source>
        <strain evidence="3 4">DBV 063 E5</strain>
    </source>
</reference>
<evidence type="ECO:0000313" key="4">
    <source>
        <dbReference type="Proteomes" id="UP001301350"/>
    </source>
</evidence>
<feature type="domain" description="Calponin-homology (CH)" evidence="2">
    <location>
        <begin position="202"/>
        <end position="305"/>
    </location>
</feature>
<organism evidence="3 4">
    <name type="scientific">Cyanidium caldarium</name>
    <name type="common">Red alga</name>
    <dbReference type="NCBI Taxonomy" id="2771"/>
    <lineage>
        <taxon>Eukaryota</taxon>
        <taxon>Rhodophyta</taxon>
        <taxon>Bangiophyceae</taxon>
        <taxon>Cyanidiales</taxon>
        <taxon>Cyanidiaceae</taxon>
        <taxon>Cyanidium</taxon>
    </lineage>
</organism>
<accession>A0AAV9IX58</accession>
<evidence type="ECO:0000256" key="1">
    <source>
        <dbReference type="SAM" id="MobiDB-lite"/>
    </source>
</evidence>
<feature type="compositionally biased region" description="Polar residues" evidence="1">
    <location>
        <begin position="24"/>
        <end position="39"/>
    </location>
</feature>
<dbReference type="Proteomes" id="UP001301350">
    <property type="component" value="Unassembled WGS sequence"/>
</dbReference>
<gene>
    <name evidence="3" type="ORF">CDCA_CDCA10G2882</name>
</gene>
<dbReference type="EMBL" id="JANCYW010000010">
    <property type="protein sequence ID" value="KAK4536857.1"/>
    <property type="molecule type" value="Genomic_DNA"/>
</dbReference>
<keyword evidence="4" id="KW-1185">Reference proteome</keyword>
<evidence type="ECO:0000313" key="3">
    <source>
        <dbReference type="EMBL" id="KAK4536857.1"/>
    </source>
</evidence>
<protein>
    <recommendedName>
        <fullName evidence="2">Calponin-homology (CH) domain-containing protein</fullName>
    </recommendedName>
</protein>
<comment type="caution">
    <text evidence="3">The sequence shown here is derived from an EMBL/GenBank/DDBJ whole genome shotgun (WGS) entry which is preliminary data.</text>
</comment>
<dbReference type="SUPFAM" id="SSF52540">
    <property type="entry name" value="P-loop containing nucleoside triphosphate hydrolases"/>
    <property type="match status" value="1"/>
</dbReference>
<proteinExistence type="predicted"/>
<dbReference type="AlphaFoldDB" id="A0AAV9IX58"/>
<dbReference type="SUPFAM" id="SSF47576">
    <property type="entry name" value="Calponin-homology domain, CH-domain"/>
    <property type="match status" value="1"/>
</dbReference>
<dbReference type="InterPro" id="IPR027417">
    <property type="entry name" value="P-loop_NTPase"/>
</dbReference>
<dbReference type="Gene3D" id="1.10.418.10">
    <property type="entry name" value="Calponin-like domain"/>
    <property type="match status" value="1"/>
</dbReference>
<dbReference type="InterPro" id="IPR001715">
    <property type="entry name" value="CH_dom"/>
</dbReference>
<evidence type="ECO:0000259" key="2">
    <source>
        <dbReference type="PROSITE" id="PS50021"/>
    </source>
</evidence>
<dbReference type="Gene3D" id="3.40.50.300">
    <property type="entry name" value="P-loop containing nucleotide triphosphate hydrolases"/>
    <property type="match status" value="1"/>
</dbReference>